<dbReference type="Pfam" id="PF11239">
    <property type="entry name" value="DUF3040"/>
    <property type="match status" value="1"/>
</dbReference>
<reference evidence="3" key="1">
    <citation type="submission" date="2023-05" db="EMBL/GenBank/DDBJ databases">
        <title>Metabolic capabilities are highly conserved among human nasal-associated Corynebacterium species in pangenomic analyses.</title>
        <authorList>
            <person name="Tran T.H."/>
            <person name="Roberts A.Q."/>
            <person name="Escapa I.F."/>
            <person name="Gao W."/>
            <person name="Conlan S."/>
            <person name="Kong H."/>
            <person name="Segre J.A."/>
            <person name="Kelly M.S."/>
            <person name="Lemon K.P."/>
        </authorList>
    </citation>
    <scope>NUCLEOTIDE SEQUENCE</scope>
    <source>
        <strain evidence="3">KPL2654</strain>
    </source>
</reference>
<protein>
    <submittedName>
        <fullName evidence="3">DUF3040 domain-containing protein</fullName>
    </submittedName>
</protein>
<gene>
    <name evidence="3" type="ORF">QPX54_11155</name>
</gene>
<feature type="transmembrane region" description="Helical" evidence="2">
    <location>
        <begin position="71"/>
        <end position="92"/>
    </location>
</feature>
<comment type="caution">
    <text evidence="3">The sequence shown here is derived from an EMBL/GenBank/DDBJ whole genome shotgun (WGS) entry which is preliminary data.</text>
</comment>
<name>A0AAP4BVQ5_9CORY</name>
<keyword evidence="2" id="KW-1133">Transmembrane helix</keyword>
<sequence length="152" mass="15941">MSLSEQEQQALREIEESLLAEDPKFGSSVSEDDSPFTGFGEGGGLTLRGVALAVVGLVAVIGGAAAAQFSLWYIAISIVGFLVMFGAGVWMLRGNGNSNSQLSAASLSNSSSGSSRGKSKAAKSVRNNNAANGKRTLGDKMEERFRSRFDEN</sequence>
<dbReference type="InterPro" id="IPR021401">
    <property type="entry name" value="DUF3040"/>
</dbReference>
<dbReference type="GeneID" id="64187595"/>
<evidence type="ECO:0000313" key="3">
    <source>
        <dbReference type="EMBL" id="MDK4327057.1"/>
    </source>
</evidence>
<feature type="transmembrane region" description="Helical" evidence="2">
    <location>
        <begin position="45"/>
        <end position="65"/>
    </location>
</feature>
<organism evidence="3 4">
    <name type="scientific">Corynebacterium propinquum</name>
    <dbReference type="NCBI Taxonomy" id="43769"/>
    <lineage>
        <taxon>Bacteria</taxon>
        <taxon>Bacillati</taxon>
        <taxon>Actinomycetota</taxon>
        <taxon>Actinomycetes</taxon>
        <taxon>Mycobacteriales</taxon>
        <taxon>Corynebacteriaceae</taxon>
        <taxon>Corynebacterium</taxon>
    </lineage>
</organism>
<dbReference type="Proteomes" id="UP001226160">
    <property type="component" value="Unassembled WGS sequence"/>
</dbReference>
<keyword evidence="2" id="KW-0812">Transmembrane</keyword>
<accession>A0AAP4BVQ5</accession>
<feature type="region of interest" description="Disordered" evidence="1">
    <location>
        <begin position="101"/>
        <end position="152"/>
    </location>
</feature>
<evidence type="ECO:0000313" key="4">
    <source>
        <dbReference type="Proteomes" id="UP001226160"/>
    </source>
</evidence>
<feature type="compositionally biased region" description="Basic and acidic residues" evidence="1">
    <location>
        <begin position="136"/>
        <end position="152"/>
    </location>
</feature>
<evidence type="ECO:0000256" key="2">
    <source>
        <dbReference type="SAM" id="Phobius"/>
    </source>
</evidence>
<keyword evidence="2" id="KW-0472">Membrane</keyword>
<dbReference type="EMBL" id="JASNVP010000015">
    <property type="protein sequence ID" value="MDK4327057.1"/>
    <property type="molecule type" value="Genomic_DNA"/>
</dbReference>
<dbReference type="RefSeq" id="WP_026167861.1">
    <property type="nucleotide sequence ID" value="NZ_CABIYR010000004.1"/>
</dbReference>
<proteinExistence type="predicted"/>
<dbReference type="AlphaFoldDB" id="A0AAP4BVQ5"/>
<evidence type="ECO:0000256" key="1">
    <source>
        <dbReference type="SAM" id="MobiDB-lite"/>
    </source>
</evidence>
<feature type="compositionally biased region" description="Low complexity" evidence="1">
    <location>
        <begin position="101"/>
        <end position="116"/>
    </location>
</feature>